<keyword evidence="1" id="KW-0175">Coiled coil</keyword>
<accession>A0A836H203</accession>
<name>A0A836H203_9TRYP</name>
<dbReference type="AlphaFoldDB" id="A0A836H203"/>
<evidence type="ECO:0000256" key="1">
    <source>
        <dbReference type="SAM" id="Coils"/>
    </source>
</evidence>
<feature type="region of interest" description="Disordered" evidence="2">
    <location>
        <begin position="158"/>
        <end position="199"/>
    </location>
</feature>
<dbReference type="Proteomes" id="UP000674143">
    <property type="component" value="Chromosome 13"/>
</dbReference>
<proteinExistence type="predicted"/>
<dbReference type="KEGG" id="loi:92363726"/>
<feature type="coiled-coil region" evidence="1">
    <location>
        <begin position="559"/>
        <end position="586"/>
    </location>
</feature>
<protein>
    <submittedName>
        <fullName evidence="3">Uncharacterized protein</fullName>
    </submittedName>
</protein>
<sequence>MSRVSIEGEGCDGHHGSGNRVYVNNMNTPYPTVSLPERTTCSLRERNTEEPRLTTDMYVGARVKPINALHHRPDTRRATGGLPPSALADSESTAAQQHGAAPLTVDGEAVHANLQDVYKRIMRRLQHQINYAELSRITLAEQYGVDVQLECERNQQELKVAEHRRQRSTKRRSPPLPSTSTASSPIKRGPDGPEAGAVSGLASRFSKGFRVGTVTAKVPEHDPPRTRDDSPTAKNDGGSGGRGSSRLTQFKVTDHRSGAGGARAPVAAAEEDGELERDIAGQPCPLPLRLVIQHVLSTLRKKMSLAESGSLKDCIVFSFESRALLDRLLKEIPLYSQYSASRGTAATGTAQQGIAQVYHELRKKPLFVPRADYVEDPVTGAIRGQIVGEGAARSEPARASGTSASAAAVLLPAIFNVSRNFDTGGSGHLGAFTDGADALDDAQLPSGYGKSSRLNGATPQGEAAVGCVGHAPQRCHVLRDHMSGDGAAGGGSPHSFNDVAATLESAAVAKETASSRNVLAEASATPPSAFAAAHRATRLVSVGTVTEENYLTTVPKADYAALQQQVEMLEAQLADAQMHRSALADQLCEEAHYTEQKKRVLQYLRETLVRECTMLRSQLHLASGRVQQLQQQQHSQQQLLRGAALSSGVNDATNEGPNSSMFVFGATRTHKQHGPTTAPSMALSLSGDGHFKQHRSHSRRISGQRLSMSGSIGSACGGIYGGGHGRSTKMQPHANGASVPSGASLSAIPPGAGAPASGIPSFCVVSSTGVTSAVVDEPQPNDLEAVTSLLDLVLLAVEEDAKLPSHTLQVVRGGRADMEEVKFDFRKDAKQQIDGLRVAFDERQNALKKSMLMRTAEHKCLVAEQQLEVARLRALTDTTQVRAMLQQHVSDLRNELHQLRMHVAEQLHFFTAVLHNTSQSLLRRSAIVDKTLSENVILSNLVNAMRCMVESAGALLMPMLTNEYRCGYHPWPLKLRNTTDPLAHIIHLRYGPSDVIRLRDSLSVFSQLYTALHQYIVHQIVLPDSTRPSAGKPLQHLCAALALNPMSHTEIVFAARHAYDAERQLIKQLARLNAKILWNAHLQRVYTNRSLAALVEAGLSPRQAALPVAGRINALAKERAALLQARVKVQRERAENAKVAYRLWQEKEIDITEGYPAPPAQRNRLALLNGGAAGGKSAGTVSFGSNARRGTMQGQLNSGAAGRLLTSFSGASIARSEGAGAVTT</sequence>
<organism evidence="3 4">
    <name type="scientific">Leishmania orientalis</name>
    <dbReference type="NCBI Taxonomy" id="2249476"/>
    <lineage>
        <taxon>Eukaryota</taxon>
        <taxon>Discoba</taxon>
        <taxon>Euglenozoa</taxon>
        <taxon>Kinetoplastea</taxon>
        <taxon>Metakinetoplastina</taxon>
        <taxon>Trypanosomatida</taxon>
        <taxon>Trypanosomatidae</taxon>
        <taxon>Leishmaniinae</taxon>
        <taxon>Leishmania</taxon>
    </lineage>
</organism>
<feature type="region of interest" description="Disordered" evidence="2">
    <location>
        <begin position="214"/>
        <end position="270"/>
    </location>
</feature>
<dbReference type="RefSeq" id="XP_067064842.1">
    <property type="nucleotide sequence ID" value="XM_067209792.1"/>
</dbReference>
<feature type="compositionally biased region" description="Basic residues" evidence="2">
    <location>
        <begin position="164"/>
        <end position="173"/>
    </location>
</feature>
<dbReference type="SMR" id="A0A836H203"/>
<gene>
    <name evidence="3" type="ORF">LSCM4_07915</name>
</gene>
<evidence type="ECO:0000256" key="2">
    <source>
        <dbReference type="SAM" id="MobiDB-lite"/>
    </source>
</evidence>
<comment type="caution">
    <text evidence="3">The sequence shown here is derived from an EMBL/GenBank/DDBJ whole genome shotgun (WGS) entry which is preliminary data.</text>
</comment>
<keyword evidence="4" id="KW-1185">Reference proteome</keyword>
<dbReference type="EMBL" id="JAFHLR010000013">
    <property type="protein sequence ID" value="KAG5484349.1"/>
    <property type="molecule type" value="Genomic_DNA"/>
</dbReference>
<evidence type="ECO:0000313" key="3">
    <source>
        <dbReference type="EMBL" id="KAG5484349.1"/>
    </source>
</evidence>
<evidence type="ECO:0000313" key="4">
    <source>
        <dbReference type="Proteomes" id="UP000674143"/>
    </source>
</evidence>
<feature type="region of interest" description="Disordered" evidence="2">
    <location>
        <begin position="1"/>
        <end position="23"/>
    </location>
</feature>
<feature type="compositionally biased region" description="Basic and acidic residues" evidence="2">
    <location>
        <begin position="218"/>
        <end position="231"/>
    </location>
</feature>
<feature type="region of interest" description="Disordered" evidence="2">
    <location>
        <begin position="70"/>
        <end position="104"/>
    </location>
</feature>
<reference evidence="3 4" key="1">
    <citation type="submission" date="2021-02" db="EMBL/GenBank/DDBJ databases">
        <title>Leishmania (Mundinia) orientalis Genome sequencing and assembly.</title>
        <authorList>
            <person name="Almutairi H."/>
            <person name="Gatherer D."/>
        </authorList>
    </citation>
    <scope>NUCLEOTIDE SEQUENCE [LARGE SCALE GENOMIC DNA]</scope>
    <source>
        <strain evidence="3">LSCM4</strain>
    </source>
</reference>
<dbReference type="GeneID" id="92363726"/>